<evidence type="ECO:0000256" key="1">
    <source>
        <dbReference type="ARBA" id="ARBA00022679"/>
    </source>
</evidence>
<keyword evidence="1 4" id="KW-0808">Transferase</keyword>
<dbReference type="SUPFAM" id="SSF55729">
    <property type="entry name" value="Acyl-CoA N-acyltransferases (Nat)"/>
    <property type="match status" value="1"/>
</dbReference>
<dbReference type="EMBL" id="JBEXAC010000002">
    <property type="protein sequence ID" value="MET6999718.1"/>
    <property type="molecule type" value="Genomic_DNA"/>
</dbReference>
<dbReference type="CDD" id="cd04301">
    <property type="entry name" value="NAT_SF"/>
    <property type="match status" value="1"/>
</dbReference>
<comment type="caution">
    <text evidence="4">The sequence shown here is derived from an EMBL/GenBank/DDBJ whole genome shotgun (WGS) entry which is preliminary data.</text>
</comment>
<sequence>MLNFRMIEYGSCEYHEMVQLRDIVLRKPLGLTFTTEYLQKEINDLLIGCFETDGTQTILRGCCILTPLDETTVQLRQMAVSPVLQGKGIGRDIIAFAEQQAITNGFNRLVMHARKEATGFYQKLGYEIYGQEFMEVGIAHYEMKKLLTATS</sequence>
<keyword evidence="5" id="KW-1185">Reference proteome</keyword>
<dbReference type="PROSITE" id="PS51186">
    <property type="entry name" value="GNAT"/>
    <property type="match status" value="1"/>
</dbReference>
<accession>A0ABV2T9K4</accession>
<dbReference type="GO" id="GO:0016746">
    <property type="term" value="F:acyltransferase activity"/>
    <property type="evidence" value="ECO:0007669"/>
    <property type="project" value="UniProtKB-KW"/>
</dbReference>
<name>A0ABV2T9K4_9BACT</name>
<dbReference type="PANTHER" id="PTHR43877">
    <property type="entry name" value="AMINOALKYLPHOSPHONATE N-ACETYLTRANSFERASE-RELATED-RELATED"/>
    <property type="match status" value="1"/>
</dbReference>
<evidence type="ECO:0000313" key="4">
    <source>
        <dbReference type="EMBL" id="MET6999718.1"/>
    </source>
</evidence>
<evidence type="ECO:0000259" key="3">
    <source>
        <dbReference type="PROSITE" id="PS51186"/>
    </source>
</evidence>
<evidence type="ECO:0000313" key="5">
    <source>
        <dbReference type="Proteomes" id="UP001549749"/>
    </source>
</evidence>
<dbReference type="Gene3D" id="3.40.630.30">
    <property type="match status" value="1"/>
</dbReference>
<proteinExistence type="predicted"/>
<dbReference type="InterPro" id="IPR016181">
    <property type="entry name" value="Acyl_CoA_acyltransferase"/>
</dbReference>
<reference evidence="4 5" key="1">
    <citation type="submission" date="2024-06" db="EMBL/GenBank/DDBJ databases">
        <title>Chitinophaga defluvii sp. nov., isolated from municipal sewage.</title>
        <authorList>
            <person name="Zhang L."/>
        </authorList>
    </citation>
    <scope>NUCLEOTIDE SEQUENCE [LARGE SCALE GENOMIC DNA]</scope>
    <source>
        <strain evidence="4 5">H8</strain>
    </source>
</reference>
<dbReference type="InterPro" id="IPR000182">
    <property type="entry name" value="GNAT_dom"/>
</dbReference>
<dbReference type="EC" id="2.3.1.-" evidence="4"/>
<keyword evidence="2 4" id="KW-0012">Acyltransferase</keyword>
<evidence type="ECO:0000256" key="2">
    <source>
        <dbReference type="ARBA" id="ARBA00023315"/>
    </source>
</evidence>
<feature type="domain" description="N-acetyltransferase" evidence="3">
    <location>
        <begin position="2"/>
        <end position="148"/>
    </location>
</feature>
<protein>
    <submittedName>
        <fullName evidence="4">GNAT family N-acetyltransferase</fullName>
        <ecNumber evidence="4">2.3.1.-</ecNumber>
    </submittedName>
</protein>
<dbReference type="RefSeq" id="WP_354662281.1">
    <property type="nucleotide sequence ID" value="NZ_JBEXAC010000002.1"/>
</dbReference>
<organism evidence="4 5">
    <name type="scientific">Chitinophaga defluvii</name>
    <dbReference type="NCBI Taxonomy" id="3163343"/>
    <lineage>
        <taxon>Bacteria</taxon>
        <taxon>Pseudomonadati</taxon>
        <taxon>Bacteroidota</taxon>
        <taxon>Chitinophagia</taxon>
        <taxon>Chitinophagales</taxon>
        <taxon>Chitinophagaceae</taxon>
        <taxon>Chitinophaga</taxon>
    </lineage>
</organism>
<dbReference type="InterPro" id="IPR050832">
    <property type="entry name" value="Bact_Acetyltransf"/>
</dbReference>
<gene>
    <name evidence="4" type="ORF">ABR189_20175</name>
</gene>
<dbReference type="Proteomes" id="UP001549749">
    <property type="component" value="Unassembled WGS sequence"/>
</dbReference>
<dbReference type="Pfam" id="PF13673">
    <property type="entry name" value="Acetyltransf_10"/>
    <property type="match status" value="1"/>
</dbReference>